<dbReference type="HOGENOM" id="CLU_2441224_0_0_1"/>
<dbReference type="Proteomes" id="UP000054477">
    <property type="component" value="Unassembled WGS sequence"/>
</dbReference>
<organism evidence="1 2">
    <name type="scientific">Laccaria amethystina LaAM-08-1</name>
    <dbReference type="NCBI Taxonomy" id="1095629"/>
    <lineage>
        <taxon>Eukaryota</taxon>
        <taxon>Fungi</taxon>
        <taxon>Dikarya</taxon>
        <taxon>Basidiomycota</taxon>
        <taxon>Agaricomycotina</taxon>
        <taxon>Agaricomycetes</taxon>
        <taxon>Agaricomycetidae</taxon>
        <taxon>Agaricales</taxon>
        <taxon>Agaricineae</taxon>
        <taxon>Hydnangiaceae</taxon>
        <taxon>Laccaria</taxon>
    </lineage>
</organism>
<gene>
    <name evidence="1" type="ORF">K443DRAFT_678965</name>
</gene>
<protein>
    <submittedName>
        <fullName evidence="1">Uncharacterized protein</fullName>
    </submittedName>
</protein>
<keyword evidence="2" id="KW-1185">Reference proteome</keyword>
<reference evidence="2" key="2">
    <citation type="submission" date="2015-01" db="EMBL/GenBank/DDBJ databases">
        <title>Evolutionary Origins and Diversification of the Mycorrhizal Mutualists.</title>
        <authorList>
            <consortium name="DOE Joint Genome Institute"/>
            <consortium name="Mycorrhizal Genomics Consortium"/>
            <person name="Kohler A."/>
            <person name="Kuo A."/>
            <person name="Nagy L.G."/>
            <person name="Floudas D."/>
            <person name="Copeland A."/>
            <person name="Barry K.W."/>
            <person name="Cichocki N."/>
            <person name="Veneault-Fourrey C."/>
            <person name="LaButti K."/>
            <person name="Lindquist E.A."/>
            <person name="Lipzen A."/>
            <person name="Lundell T."/>
            <person name="Morin E."/>
            <person name="Murat C."/>
            <person name="Riley R."/>
            <person name="Ohm R."/>
            <person name="Sun H."/>
            <person name="Tunlid A."/>
            <person name="Henrissat B."/>
            <person name="Grigoriev I.V."/>
            <person name="Hibbett D.S."/>
            <person name="Martin F."/>
        </authorList>
    </citation>
    <scope>NUCLEOTIDE SEQUENCE [LARGE SCALE GENOMIC DNA]</scope>
    <source>
        <strain evidence="2">LaAM-08-1</strain>
    </source>
</reference>
<name>A0A0C9XY28_9AGAR</name>
<dbReference type="AlphaFoldDB" id="A0A0C9XY28"/>
<proteinExistence type="predicted"/>
<evidence type="ECO:0000313" key="2">
    <source>
        <dbReference type="Proteomes" id="UP000054477"/>
    </source>
</evidence>
<reference evidence="1 2" key="1">
    <citation type="submission" date="2014-04" db="EMBL/GenBank/DDBJ databases">
        <authorList>
            <consortium name="DOE Joint Genome Institute"/>
            <person name="Kuo A."/>
            <person name="Kohler A."/>
            <person name="Nagy L.G."/>
            <person name="Floudas D."/>
            <person name="Copeland A."/>
            <person name="Barry K.W."/>
            <person name="Cichocki N."/>
            <person name="Veneault-Fourrey C."/>
            <person name="LaButti K."/>
            <person name="Lindquist E.A."/>
            <person name="Lipzen A."/>
            <person name="Lundell T."/>
            <person name="Morin E."/>
            <person name="Murat C."/>
            <person name="Sun H."/>
            <person name="Tunlid A."/>
            <person name="Henrissat B."/>
            <person name="Grigoriev I.V."/>
            <person name="Hibbett D.S."/>
            <person name="Martin F."/>
            <person name="Nordberg H.P."/>
            <person name="Cantor M.N."/>
            <person name="Hua S.X."/>
        </authorList>
    </citation>
    <scope>NUCLEOTIDE SEQUENCE [LARGE SCALE GENOMIC DNA]</scope>
    <source>
        <strain evidence="1 2">LaAM-08-1</strain>
    </source>
</reference>
<dbReference type="EMBL" id="KN838619">
    <property type="protein sequence ID" value="KIK00778.1"/>
    <property type="molecule type" value="Genomic_DNA"/>
</dbReference>
<accession>A0A0C9XY28</accession>
<evidence type="ECO:0000313" key="1">
    <source>
        <dbReference type="EMBL" id="KIK00778.1"/>
    </source>
</evidence>
<sequence>MNEFSYYDATRRPVHLELDYRYDDSRHTPGFVWPKFYSAHPLTRLAHSLVISHSSVLLGALKMNCRAPRRAQTLARALPGQAFSSFLRRT</sequence>